<sequence>MSGIFLNNSQREKYSMLEFILTESDFEKKQLINKETCRHRVAAINADLLSCGIDMTISNNLSYHYTSDYFYNKLTWYYNRLVLYSYHNYLLNQSSIFHLVVYLIENNNEVNLDNAVYDLNVSTSYIYKLISQFNEISEEKLDISIAIRKKTISFAGPTNKLISLVFEFVKAYPLNSEIKMAYFNNSSPNDIELEDVRPYLLRIFNMEETSSNTALLFNMYSSMHEEKESISDNLEVGYDLMKMGGPIVELLYILIDYYSNDYEQIKSKELLLYLVDWVKLVTLVKVTPVDLFFSSIDKKTLERYSGNVTQESENLLKHLSLDDIEFTKEQFDALLLFSRPFLEKSKPTKKIKIYVRIVDSLVLTELYRDSIKEIFNPETIELVSNSDEASIIVTDNTKSITLRKNGKIVYLIRDVITEFETKKYRQFIVNFIDTVDQEVAGVNQDCVEKLSVHAKEFSV</sequence>
<dbReference type="Proteomes" id="UP001147148">
    <property type="component" value="Unassembled WGS sequence"/>
</dbReference>
<accession>A0ABT5WZG9</accession>
<dbReference type="RefSeq" id="WP_275470652.1">
    <property type="nucleotide sequence ID" value="NZ_JAPDSH010000001.1"/>
</dbReference>
<reference evidence="1" key="1">
    <citation type="submission" date="2022-10" db="EMBL/GenBank/DDBJ databases">
        <title>Vagococcus sp. isolated from poultry meat.</title>
        <authorList>
            <person name="Johansson P."/>
            <person name="Bjorkroth J."/>
        </authorList>
    </citation>
    <scope>NUCLEOTIDE SEQUENCE</scope>
    <source>
        <strain evidence="1">PNs007</strain>
    </source>
</reference>
<evidence type="ECO:0000313" key="2">
    <source>
        <dbReference type="Proteomes" id="UP001147148"/>
    </source>
</evidence>
<gene>
    <name evidence="1" type="ORF">OL233_01800</name>
</gene>
<organism evidence="1 2">
    <name type="scientific">Vagococcus proximus</name>
    <dbReference type="NCBI Taxonomy" id="2991417"/>
    <lineage>
        <taxon>Bacteria</taxon>
        <taxon>Bacillati</taxon>
        <taxon>Bacillota</taxon>
        <taxon>Bacilli</taxon>
        <taxon>Lactobacillales</taxon>
        <taxon>Enterococcaceae</taxon>
        <taxon>Vagococcus</taxon>
    </lineage>
</organism>
<evidence type="ECO:0008006" key="3">
    <source>
        <dbReference type="Google" id="ProtNLM"/>
    </source>
</evidence>
<name>A0ABT5WZG9_9ENTE</name>
<protein>
    <recommendedName>
        <fullName evidence="3">Mga helix-turn-helix domain-containing protein</fullName>
    </recommendedName>
</protein>
<dbReference type="EMBL" id="JAPDSH010000001">
    <property type="protein sequence ID" value="MDF0479006.1"/>
    <property type="molecule type" value="Genomic_DNA"/>
</dbReference>
<keyword evidence="2" id="KW-1185">Reference proteome</keyword>
<evidence type="ECO:0000313" key="1">
    <source>
        <dbReference type="EMBL" id="MDF0479006.1"/>
    </source>
</evidence>
<proteinExistence type="predicted"/>
<comment type="caution">
    <text evidence="1">The sequence shown here is derived from an EMBL/GenBank/DDBJ whole genome shotgun (WGS) entry which is preliminary data.</text>
</comment>